<evidence type="ECO:0000256" key="1">
    <source>
        <dbReference type="SAM" id="MobiDB-lite"/>
    </source>
</evidence>
<proteinExistence type="predicted"/>
<sequence length="227" mass="24877">MGFPTDTDRLAPTDSDGPTPLTTARSDPADTINLVATTQSAWRSRFFGDTVTVFRKVLEATSINADRDYARFTPIVQSSGMGKSRLIDQYALHTPGVVFTLRRGNQAAYQTGDVEITVMLLPKNSEGDTHAMFVALLAGGVDGDIDDLTNLLLARLPRDELEFRSIDSSSTEDGLTDRIIQRAVKLYGKRQHVLAASNHRFGIPLSVVECLAMERTAVGSYLRIITE</sequence>
<reference evidence="2 3" key="1">
    <citation type="submission" date="2019-09" db="EMBL/GenBank/DDBJ databases">
        <title>Draft genome of the ectomycorrhizal ascomycete Sphaerosporella brunnea.</title>
        <authorList>
            <consortium name="DOE Joint Genome Institute"/>
            <person name="Benucci G.M."/>
            <person name="Marozzi G."/>
            <person name="Antonielli L."/>
            <person name="Sanchez S."/>
            <person name="Marco P."/>
            <person name="Wang X."/>
            <person name="Falini L.B."/>
            <person name="Barry K."/>
            <person name="Haridas S."/>
            <person name="Lipzen A."/>
            <person name="Labutti K."/>
            <person name="Grigoriev I.V."/>
            <person name="Murat C."/>
            <person name="Martin F."/>
            <person name="Albertini E."/>
            <person name="Donnini D."/>
            <person name="Bonito G."/>
        </authorList>
    </citation>
    <scope>NUCLEOTIDE SEQUENCE [LARGE SCALE GENOMIC DNA]</scope>
    <source>
        <strain evidence="2 3">Sb_GMNB300</strain>
    </source>
</reference>
<dbReference type="EMBL" id="VXIS01000517">
    <property type="protein sequence ID" value="KAA8893044.1"/>
    <property type="molecule type" value="Genomic_DNA"/>
</dbReference>
<organism evidence="2 3">
    <name type="scientific">Sphaerosporella brunnea</name>
    <dbReference type="NCBI Taxonomy" id="1250544"/>
    <lineage>
        <taxon>Eukaryota</taxon>
        <taxon>Fungi</taxon>
        <taxon>Dikarya</taxon>
        <taxon>Ascomycota</taxon>
        <taxon>Pezizomycotina</taxon>
        <taxon>Pezizomycetes</taxon>
        <taxon>Pezizales</taxon>
        <taxon>Pyronemataceae</taxon>
        <taxon>Sphaerosporella</taxon>
    </lineage>
</organism>
<dbReference type="Proteomes" id="UP000326924">
    <property type="component" value="Unassembled WGS sequence"/>
</dbReference>
<feature type="compositionally biased region" description="Basic and acidic residues" evidence="1">
    <location>
        <begin position="1"/>
        <end position="11"/>
    </location>
</feature>
<comment type="caution">
    <text evidence="2">The sequence shown here is derived from an EMBL/GenBank/DDBJ whole genome shotgun (WGS) entry which is preliminary data.</text>
</comment>
<accession>A0A5J5ECD8</accession>
<evidence type="ECO:0000313" key="2">
    <source>
        <dbReference type="EMBL" id="KAA8893044.1"/>
    </source>
</evidence>
<gene>
    <name evidence="2" type="ORF">FN846DRAFT_914540</name>
</gene>
<name>A0A5J5ECD8_9PEZI</name>
<feature type="region of interest" description="Disordered" evidence="1">
    <location>
        <begin position="1"/>
        <end position="27"/>
    </location>
</feature>
<keyword evidence="3" id="KW-1185">Reference proteome</keyword>
<dbReference type="AlphaFoldDB" id="A0A5J5ECD8"/>
<dbReference type="OrthoDB" id="5429168at2759"/>
<protein>
    <submittedName>
        <fullName evidence="2">Uncharacterized protein</fullName>
    </submittedName>
</protein>
<dbReference type="InParanoid" id="A0A5J5ECD8"/>
<evidence type="ECO:0000313" key="3">
    <source>
        <dbReference type="Proteomes" id="UP000326924"/>
    </source>
</evidence>